<name>A0ABW9K2A9_9FLAO</name>
<sequence length="252" mass="28114">MLKKIALITGAAKGLGRNIALEMAGQGIDLILHYNRSEDEMKSLMEEIAQYPVAVYPVQGDFTDNGLLDRFFEEKIVPLFGEQTYSGLDYLINNAGIYEFDNFNKLNTEFLDRIFNINFKAPLLLMKNCLKYMNDNGRIINILSTTAQRPYKKMIGYGASKAALQNASKAMVPDFGKRGITVNNIIPGVLAMDNKKMGVSEKIISEMYIKNYAVKRTGIPEDITGLIMFLTGEGSGWITGENIEVSGGYIYQ</sequence>
<comment type="caution">
    <text evidence="3">The sequence shown here is derived from an EMBL/GenBank/DDBJ whole genome shotgun (WGS) entry which is preliminary data.</text>
</comment>
<dbReference type="PRINTS" id="PR00080">
    <property type="entry name" value="SDRFAMILY"/>
</dbReference>
<evidence type="ECO:0000313" key="3">
    <source>
        <dbReference type="EMBL" id="MFN1217460.1"/>
    </source>
</evidence>
<dbReference type="Gene3D" id="3.40.50.720">
    <property type="entry name" value="NAD(P)-binding Rossmann-like Domain"/>
    <property type="match status" value="1"/>
</dbReference>
<evidence type="ECO:0000256" key="1">
    <source>
        <dbReference type="ARBA" id="ARBA00006484"/>
    </source>
</evidence>
<comment type="similarity">
    <text evidence="1">Belongs to the short-chain dehydrogenases/reductases (SDR) family.</text>
</comment>
<dbReference type="SUPFAM" id="SSF51735">
    <property type="entry name" value="NAD(P)-binding Rossmann-fold domains"/>
    <property type="match status" value="1"/>
</dbReference>
<dbReference type="Pfam" id="PF13561">
    <property type="entry name" value="adh_short_C2"/>
    <property type="match status" value="1"/>
</dbReference>
<proteinExistence type="inferred from homology"/>
<keyword evidence="4" id="KW-1185">Reference proteome</keyword>
<organism evidence="3 4">
    <name type="scientific">Chryseobacterium kwangjuense</name>
    <dbReference type="NCBI Taxonomy" id="267125"/>
    <lineage>
        <taxon>Bacteria</taxon>
        <taxon>Pseudomonadati</taxon>
        <taxon>Bacteroidota</taxon>
        <taxon>Flavobacteriia</taxon>
        <taxon>Flavobacteriales</taxon>
        <taxon>Weeksellaceae</taxon>
        <taxon>Chryseobacterium group</taxon>
        <taxon>Chryseobacterium</taxon>
    </lineage>
</organism>
<dbReference type="EMBL" id="JBJXVJ010000002">
    <property type="protein sequence ID" value="MFN1217460.1"/>
    <property type="molecule type" value="Genomic_DNA"/>
</dbReference>
<evidence type="ECO:0000313" key="4">
    <source>
        <dbReference type="Proteomes" id="UP001634154"/>
    </source>
</evidence>
<keyword evidence="2 3" id="KW-0560">Oxidoreductase</keyword>
<protein>
    <submittedName>
        <fullName evidence="3">SDR family NAD(P)-dependent oxidoreductase</fullName>
        <ecNumber evidence="3">1.1.1.-</ecNumber>
    </submittedName>
</protein>
<dbReference type="InterPro" id="IPR002347">
    <property type="entry name" value="SDR_fam"/>
</dbReference>
<dbReference type="PANTHER" id="PTHR43639">
    <property type="entry name" value="OXIDOREDUCTASE, SHORT-CHAIN DEHYDROGENASE/REDUCTASE FAMILY (AFU_ORTHOLOGUE AFUA_5G02870)"/>
    <property type="match status" value="1"/>
</dbReference>
<dbReference type="GO" id="GO:0016491">
    <property type="term" value="F:oxidoreductase activity"/>
    <property type="evidence" value="ECO:0007669"/>
    <property type="project" value="UniProtKB-KW"/>
</dbReference>
<accession>A0ABW9K2A9</accession>
<dbReference type="EC" id="1.1.1.-" evidence="3"/>
<dbReference type="PANTHER" id="PTHR43639:SF1">
    <property type="entry name" value="SHORT-CHAIN DEHYDROGENASE_REDUCTASE FAMILY PROTEIN"/>
    <property type="match status" value="1"/>
</dbReference>
<dbReference type="RefSeq" id="WP_409356686.1">
    <property type="nucleotide sequence ID" value="NZ_JBJXVJ010000002.1"/>
</dbReference>
<reference evidence="3 4" key="1">
    <citation type="submission" date="2024-12" db="EMBL/GenBank/DDBJ databases">
        <title>Draft genome sequence of Chryseobacterium kwangjuense AG447.</title>
        <authorList>
            <person name="Cheptsov V.S."/>
            <person name="Belov A."/>
            <person name="Zavarzina A.G."/>
        </authorList>
    </citation>
    <scope>NUCLEOTIDE SEQUENCE [LARGE SCALE GENOMIC DNA]</scope>
    <source>
        <strain evidence="3 4">AG447</strain>
    </source>
</reference>
<evidence type="ECO:0000256" key="2">
    <source>
        <dbReference type="ARBA" id="ARBA00023002"/>
    </source>
</evidence>
<dbReference type="InterPro" id="IPR036291">
    <property type="entry name" value="NAD(P)-bd_dom_sf"/>
</dbReference>
<dbReference type="Proteomes" id="UP001634154">
    <property type="component" value="Unassembled WGS sequence"/>
</dbReference>
<gene>
    <name evidence="3" type="ORF">ACKW6Q_10880</name>
</gene>
<dbReference type="PRINTS" id="PR00081">
    <property type="entry name" value="GDHRDH"/>
</dbReference>